<dbReference type="InterPro" id="IPR000719">
    <property type="entry name" value="Prot_kinase_dom"/>
</dbReference>
<dbReference type="GO" id="GO:0004674">
    <property type="term" value="F:protein serine/threonine kinase activity"/>
    <property type="evidence" value="ECO:0007669"/>
    <property type="project" value="UniProtKB-EC"/>
</dbReference>
<keyword evidence="4" id="KW-0418">Kinase</keyword>
<evidence type="ECO:0000256" key="2">
    <source>
        <dbReference type="ARBA" id="ARBA00022679"/>
    </source>
</evidence>
<dbReference type="EC" id="2.7.11.1" evidence="1"/>
<dbReference type="CDD" id="cd14014">
    <property type="entry name" value="STKc_PknB_like"/>
    <property type="match status" value="1"/>
</dbReference>
<evidence type="ECO:0000259" key="7">
    <source>
        <dbReference type="PROSITE" id="PS50011"/>
    </source>
</evidence>
<evidence type="ECO:0000313" key="8">
    <source>
        <dbReference type="EMBL" id="GHH85832.1"/>
    </source>
</evidence>
<keyword evidence="3" id="KW-0547">Nucleotide-binding</keyword>
<sequence length="296" mass="32379">MLPGTLLDDRYRVLRGLGHGAEGEIFVARDEHLGQDVAVKSQFSRTFEATTAYRSAAIFLEYELERLRFMEHVPGIPRVLGDGHYGRSRRRYIVMELVDGVTVTSWIKDHQPVPAAAAVSLVAQLCEILGGVHEKYVHRDVSPNNTMVQLDGRVRLLDLGISVETGSTNSDPRGTPGYAAPELYDRAAVLTPRADVFSLGALLFSMTVSQVPYDGLEEAPDATTPAFPDGFRAQLPSALRSLALAMVSVDPDERPDGVAEVLRLLRPMLPSPDSPRSPKTTAPDPTAPYRLRLPVP</sequence>
<reference evidence="8" key="1">
    <citation type="journal article" date="2014" name="Int. J. Syst. Evol. Microbiol.">
        <title>Complete genome sequence of Corynebacterium casei LMG S-19264T (=DSM 44701T), isolated from a smear-ripened cheese.</title>
        <authorList>
            <consortium name="US DOE Joint Genome Institute (JGI-PGF)"/>
            <person name="Walter F."/>
            <person name="Albersmeier A."/>
            <person name="Kalinowski J."/>
            <person name="Ruckert C."/>
        </authorList>
    </citation>
    <scope>NUCLEOTIDE SEQUENCE</scope>
    <source>
        <strain evidence="8">JCM 5069</strain>
    </source>
</reference>
<gene>
    <name evidence="8" type="ORF">GCM10018793_55300</name>
</gene>
<dbReference type="PANTHER" id="PTHR43671">
    <property type="entry name" value="SERINE/THREONINE-PROTEIN KINASE NEK"/>
    <property type="match status" value="1"/>
</dbReference>
<dbReference type="InterPro" id="IPR011009">
    <property type="entry name" value="Kinase-like_dom_sf"/>
</dbReference>
<dbReference type="PANTHER" id="PTHR43671:SF13">
    <property type="entry name" value="SERINE_THREONINE-PROTEIN KINASE NEK2"/>
    <property type="match status" value="1"/>
</dbReference>
<dbReference type="Proteomes" id="UP000603708">
    <property type="component" value="Unassembled WGS sequence"/>
</dbReference>
<keyword evidence="9" id="KW-1185">Reference proteome</keyword>
<dbReference type="GO" id="GO:0005524">
    <property type="term" value="F:ATP binding"/>
    <property type="evidence" value="ECO:0007669"/>
    <property type="project" value="UniProtKB-KW"/>
</dbReference>
<reference evidence="8" key="2">
    <citation type="submission" date="2020-09" db="EMBL/GenBank/DDBJ databases">
        <authorList>
            <person name="Sun Q."/>
            <person name="Ohkuma M."/>
        </authorList>
    </citation>
    <scope>NUCLEOTIDE SEQUENCE</scope>
    <source>
        <strain evidence="8">JCM 5069</strain>
    </source>
</reference>
<dbReference type="RefSeq" id="WP_189936669.1">
    <property type="nucleotide sequence ID" value="NZ_BNCD01000020.1"/>
</dbReference>
<dbReference type="InterPro" id="IPR050660">
    <property type="entry name" value="NEK_Ser/Thr_kinase"/>
</dbReference>
<feature type="region of interest" description="Disordered" evidence="6">
    <location>
        <begin position="267"/>
        <end position="296"/>
    </location>
</feature>
<evidence type="ECO:0000256" key="3">
    <source>
        <dbReference type="ARBA" id="ARBA00022741"/>
    </source>
</evidence>
<dbReference type="Gene3D" id="1.10.510.10">
    <property type="entry name" value="Transferase(Phosphotransferase) domain 1"/>
    <property type="match status" value="1"/>
</dbReference>
<keyword evidence="2" id="KW-0808">Transferase</keyword>
<keyword evidence="5" id="KW-0067">ATP-binding</keyword>
<evidence type="ECO:0000256" key="6">
    <source>
        <dbReference type="SAM" id="MobiDB-lite"/>
    </source>
</evidence>
<accession>A0A919GJV7</accession>
<evidence type="ECO:0000256" key="5">
    <source>
        <dbReference type="ARBA" id="ARBA00022840"/>
    </source>
</evidence>
<evidence type="ECO:0000256" key="1">
    <source>
        <dbReference type="ARBA" id="ARBA00012513"/>
    </source>
</evidence>
<dbReference type="EMBL" id="BNCD01000020">
    <property type="protein sequence ID" value="GHH85832.1"/>
    <property type="molecule type" value="Genomic_DNA"/>
</dbReference>
<protein>
    <recommendedName>
        <fullName evidence="1">non-specific serine/threonine protein kinase</fullName>
        <ecNumber evidence="1">2.7.11.1</ecNumber>
    </recommendedName>
</protein>
<dbReference type="Gene3D" id="3.30.200.20">
    <property type="entry name" value="Phosphorylase Kinase, domain 1"/>
    <property type="match status" value="1"/>
</dbReference>
<organism evidence="8 9">
    <name type="scientific">Streptomyces sulfonofaciens</name>
    <dbReference type="NCBI Taxonomy" id="68272"/>
    <lineage>
        <taxon>Bacteria</taxon>
        <taxon>Bacillati</taxon>
        <taxon>Actinomycetota</taxon>
        <taxon>Actinomycetes</taxon>
        <taxon>Kitasatosporales</taxon>
        <taxon>Streptomycetaceae</taxon>
        <taxon>Streptomyces</taxon>
    </lineage>
</organism>
<dbReference type="AlphaFoldDB" id="A0A919GJV7"/>
<name>A0A919GJV7_9ACTN</name>
<dbReference type="SUPFAM" id="SSF56112">
    <property type="entry name" value="Protein kinase-like (PK-like)"/>
    <property type="match status" value="1"/>
</dbReference>
<evidence type="ECO:0000313" key="9">
    <source>
        <dbReference type="Proteomes" id="UP000603708"/>
    </source>
</evidence>
<evidence type="ECO:0000256" key="4">
    <source>
        <dbReference type="ARBA" id="ARBA00022777"/>
    </source>
</evidence>
<dbReference type="Pfam" id="PF00069">
    <property type="entry name" value="Pkinase"/>
    <property type="match status" value="1"/>
</dbReference>
<comment type="caution">
    <text evidence="8">The sequence shown here is derived from an EMBL/GenBank/DDBJ whole genome shotgun (WGS) entry which is preliminary data.</text>
</comment>
<dbReference type="PROSITE" id="PS50011">
    <property type="entry name" value="PROTEIN_KINASE_DOM"/>
    <property type="match status" value="1"/>
</dbReference>
<feature type="domain" description="Protein kinase" evidence="7">
    <location>
        <begin position="11"/>
        <end position="269"/>
    </location>
</feature>
<proteinExistence type="predicted"/>